<name>A0AAE0QAK6_9TELE</name>
<dbReference type="PANTHER" id="PTHR14514:SF3">
    <property type="entry name" value="NESPRIN-1"/>
    <property type="match status" value="1"/>
</dbReference>
<evidence type="ECO:0000256" key="1">
    <source>
        <dbReference type="ARBA" id="ARBA00004308"/>
    </source>
</evidence>
<dbReference type="Pfam" id="PF25034">
    <property type="entry name" value="Spectrin_SYNE1"/>
    <property type="match status" value="1"/>
</dbReference>
<organism evidence="8 9">
    <name type="scientific">Hemibagrus guttatus</name>
    <dbReference type="NCBI Taxonomy" id="175788"/>
    <lineage>
        <taxon>Eukaryota</taxon>
        <taxon>Metazoa</taxon>
        <taxon>Chordata</taxon>
        <taxon>Craniata</taxon>
        <taxon>Vertebrata</taxon>
        <taxon>Euteleostomi</taxon>
        <taxon>Actinopterygii</taxon>
        <taxon>Neopterygii</taxon>
        <taxon>Teleostei</taxon>
        <taxon>Ostariophysi</taxon>
        <taxon>Siluriformes</taxon>
        <taxon>Bagridae</taxon>
        <taxon>Hemibagrus</taxon>
    </lineage>
</organism>
<evidence type="ECO:0000256" key="4">
    <source>
        <dbReference type="ARBA" id="ARBA00023136"/>
    </source>
</evidence>
<reference evidence="8" key="1">
    <citation type="submission" date="2023-06" db="EMBL/GenBank/DDBJ databases">
        <title>Male Hemibagrus guttatus genome.</title>
        <authorList>
            <person name="Bian C."/>
        </authorList>
    </citation>
    <scope>NUCLEOTIDE SEQUENCE</scope>
    <source>
        <strain evidence="8">Male_cb2023</strain>
        <tissue evidence="8">Muscle</tissue>
    </source>
</reference>
<dbReference type="EMBL" id="JAUCMX010000019">
    <property type="protein sequence ID" value="KAK3516845.1"/>
    <property type="molecule type" value="Genomic_DNA"/>
</dbReference>
<dbReference type="InterPro" id="IPR036872">
    <property type="entry name" value="CH_dom_sf"/>
</dbReference>
<dbReference type="Pfam" id="PF00307">
    <property type="entry name" value="CH"/>
    <property type="match status" value="1"/>
</dbReference>
<keyword evidence="4" id="KW-0472">Membrane</keyword>
<dbReference type="PANTHER" id="PTHR14514">
    <property type="entry name" value="PKA ANCHORING PROTEIN"/>
    <property type="match status" value="1"/>
</dbReference>
<dbReference type="InterPro" id="IPR047291">
    <property type="entry name" value="CH_SYNE1_rpt2"/>
</dbReference>
<dbReference type="SUPFAM" id="SSF46966">
    <property type="entry name" value="Spectrin repeat"/>
    <property type="match status" value="1"/>
</dbReference>
<dbReference type="AlphaFoldDB" id="A0AAE0QAK6"/>
<keyword evidence="2" id="KW-0597">Phosphoprotein</keyword>
<proteinExistence type="predicted"/>
<keyword evidence="3" id="KW-0677">Repeat</keyword>
<feature type="compositionally biased region" description="Polar residues" evidence="6">
    <location>
        <begin position="107"/>
        <end position="116"/>
    </location>
</feature>
<comment type="caution">
    <text evidence="8">The sequence shown here is derived from an EMBL/GenBank/DDBJ whole genome shotgun (WGS) entry which is preliminary data.</text>
</comment>
<dbReference type="PROSITE" id="PS00019">
    <property type="entry name" value="ACTININ_1"/>
    <property type="match status" value="1"/>
</dbReference>
<dbReference type="GO" id="GO:0003779">
    <property type="term" value="F:actin binding"/>
    <property type="evidence" value="ECO:0007669"/>
    <property type="project" value="UniProtKB-KW"/>
</dbReference>
<accession>A0AAE0QAK6</accession>
<evidence type="ECO:0000313" key="9">
    <source>
        <dbReference type="Proteomes" id="UP001274896"/>
    </source>
</evidence>
<evidence type="ECO:0000313" key="8">
    <source>
        <dbReference type="EMBL" id="KAK3516845.1"/>
    </source>
</evidence>
<dbReference type="InterPro" id="IPR057057">
    <property type="entry name" value="Spectrin_SYNE1"/>
</dbReference>
<dbReference type="Gene3D" id="1.10.418.10">
    <property type="entry name" value="Calponin-like domain"/>
    <property type="match status" value="2"/>
</dbReference>
<gene>
    <name evidence="8" type="ORF">QTP70_024902</name>
</gene>
<evidence type="ECO:0000259" key="7">
    <source>
        <dbReference type="PROSITE" id="PS50021"/>
    </source>
</evidence>
<dbReference type="SMART" id="SM00033">
    <property type="entry name" value="CH"/>
    <property type="match status" value="1"/>
</dbReference>
<protein>
    <recommendedName>
        <fullName evidence="7">Calponin-homology (CH) domain-containing protein</fullName>
    </recommendedName>
</protein>
<evidence type="ECO:0000256" key="5">
    <source>
        <dbReference type="ARBA" id="ARBA00023203"/>
    </source>
</evidence>
<comment type="subcellular location">
    <subcellularLocation>
        <location evidence="1">Endomembrane system</location>
    </subcellularLocation>
</comment>
<dbReference type="SUPFAM" id="SSF47576">
    <property type="entry name" value="Calponin-homology domain, CH-domain"/>
    <property type="match status" value="1"/>
</dbReference>
<evidence type="ECO:0000256" key="2">
    <source>
        <dbReference type="ARBA" id="ARBA00022553"/>
    </source>
</evidence>
<keyword evidence="5" id="KW-0009">Actin-binding</keyword>
<dbReference type="PROSITE" id="PS50021">
    <property type="entry name" value="CH"/>
    <property type="match status" value="1"/>
</dbReference>
<dbReference type="CDD" id="cd21243">
    <property type="entry name" value="CH_SYNE1_rpt2"/>
    <property type="match status" value="1"/>
</dbReference>
<dbReference type="Proteomes" id="UP001274896">
    <property type="component" value="Unassembled WGS sequence"/>
</dbReference>
<evidence type="ECO:0000256" key="3">
    <source>
        <dbReference type="ARBA" id="ARBA00022737"/>
    </source>
</evidence>
<feature type="domain" description="Calponin-homology (CH)" evidence="7">
    <location>
        <begin position="146"/>
        <end position="251"/>
    </location>
</feature>
<dbReference type="InterPro" id="IPR001589">
    <property type="entry name" value="Actinin_actin-bd_CS"/>
</dbReference>
<evidence type="ECO:0000256" key="6">
    <source>
        <dbReference type="SAM" id="MobiDB-lite"/>
    </source>
</evidence>
<feature type="region of interest" description="Disordered" evidence="6">
    <location>
        <begin position="107"/>
        <end position="141"/>
    </location>
</feature>
<sequence length="657" mass="75927">MIRAGAGAGVPAWNGMASARQYGRSARDIASVMQRLQDEQEAVQKRTFTKWINSHLAKPCEQGRKLRRIHWVANVGTALHFLEGRRVSSFLSRPLCSGEALRIEELTSTLPPQNVQTSSTSSVDSSNSTEATSPPVKRKPRLSFQGGAKKALLKWVQKTATKRLGLDVRDFGPSWRSGVAFHAVIFSLRPQLVDMERVWNQPNRANLEEAFSLAERELGIPRLLDPEDVDVDKPDEKSIMTYVAQFLKHHPDAEMESVRHEEEREQRSVLRELKVWADQMDRDCAEAQTDAGDPSQQYQVFKHYRAQHEMRRRQVESCIQSTQKDGMLTSDQALVKQAWERLSARLLEWHMQLDGRLPDPLCSVGVWLHQAEKVLQEDLLLRQSHEETANAIHQTRQLHQEILCLVETHQQTFQRFHRDRSVGGVPLPAEQLQDMAERLNYISTSSHVHLSKLEFWEWRYRMLDFLSLGESKLKSWIIKYGRRETTELLLQSYVLFVEGEHFFQKYDSVYEALKRTAVAYMSADASVEKRVKRFLRDVADQWRSLAVEVRSVRSMLEEVQGNWEKYSSCVESLQAWLEDAEGALRQPENTKREFFRTLPHWMENHASMNAAGNFLIETCDEAVACDLKHQLLLLNGRWRDLFSTAKQVKIQHSLFLK</sequence>
<dbReference type="InterPro" id="IPR001715">
    <property type="entry name" value="CH_dom"/>
</dbReference>
<dbReference type="FunFam" id="1.10.418.10:FF:000033">
    <property type="entry name" value="nesprin-1 isoform X1"/>
    <property type="match status" value="1"/>
</dbReference>
<keyword evidence="9" id="KW-1185">Reference proteome</keyword>
<feature type="compositionally biased region" description="Low complexity" evidence="6">
    <location>
        <begin position="117"/>
        <end position="133"/>
    </location>
</feature>